<evidence type="ECO:0000313" key="5">
    <source>
        <dbReference type="EMBL" id="MCB5410108.1"/>
    </source>
</evidence>
<keyword evidence="6" id="KW-1185">Reference proteome</keyword>
<dbReference type="SUPFAM" id="SSF51735">
    <property type="entry name" value="NAD(P)-binding Rossmann-fold domains"/>
    <property type="match status" value="1"/>
</dbReference>
<keyword evidence="3" id="KW-0521">NADP</keyword>
<dbReference type="Proteomes" id="UP001198571">
    <property type="component" value="Unassembled WGS sequence"/>
</dbReference>
<name>A0ABS8CL34_9RHOB</name>
<dbReference type="PANTHER" id="PTHR11645">
    <property type="entry name" value="PYRROLINE-5-CARBOXYLATE REDUCTASE"/>
    <property type="match status" value="1"/>
</dbReference>
<evidence type="ECO:0000256" key="3">
    <source>
        <dbReference type="HAMAP-Rule" id="MF_01925"/>
    </source>
</evidence>
<reference evidence="5 6" key="1">
    <citation type="submission" date="2020-07" db="EMBL/GenBank/DDBJ databases">
        <title>Pseudogemmobacter sp. nov., isolated from poultry manure in Taiwan.</title>
        <authorList>
            <person name="Lin S.-Y."/>
            <person name="Tang Y.-S."/>
            <person name="Young C.-C."/>
        </authorList>
    </citation>
    <scope>NUCLEOTIDE SEQUENCE [LARGE SCALE GENOMIC DNA]</scope>
    <source>
        <strain evidence="5 6">CC-YST710</strain>
    </source>
</reference>
<dbReference type="EC" id="1.5.1.2" evidence="3"/>
<evidence type="ECO:0000259" key="4">
    <source>
        <dbReference type="Pfam" id="PF14748"/>
    </source>
</evidence>
<keyword evidence="3" id="KW-0641">Proline biosynthesis</keyword>
<accession>A0ABS8CL34</accession>
<comment type="caution">
    <text evidence="5">The sequence shown here is derived from an EMBL/GenBank/DDBJ whole genome shotgun (WGS) entry which is preliminary data.</text>
</comment>
<dbReference type="InterPro" id="IPR029036">
    <property type="entry name" value="P5CR_dimer"/>
</dbReference>
<comment type="catalytic activity">
    <reaction evidence="3">
        <text>L-proline + NAD(+) = (S)-1-pyrroline-5-carboxylate + NADH + 2 H(+)</text>
        <dbReference type="Rhea" id="RHEA:14105"/>
        <dbReference type="ChEBI" id="CHEBI:15378"/>
        <dbReference type="ChEBI" id="CHEBI:17388"/>
        <dbReference type="ChEBI" id="CHEBI:57540"/>
        <dbReference type="ChEBI" id="CHEBI:57945"/>
        <dbReference type="ChEBI" id="CHEBI:60039"/>
        <dbReference type="EC" id="1.5.1.2"/>
    </reaction>
</comment>
<protein>
    <recommendedName>
        <fullName evidence="3">Pyrroline-5-carboxylate reductase</fullName>
        <shortName evidence="3">P5C reductase</shortName>
        <shortName evidence="3">P5CR</shortName>
        <ecNumber evidence="3">1.5.1.2</ecNumber>
    </recommendedName>
    <alternativeName>
        <fullName evidence="3">PCA reductase</fullName>
    </alternativeName>
</protein>
<gene>
    <name evidence="3" type="primary">proC</name>
    <name evidence="5" type="ORF">H0485_08860</name>
</gene>
<comment type="function">
    <text evidence="3">Catalyzes the reduction of 1-pyrroline-5-carboxylate (PCA) to L-proline.</text>
</comment>
<dbReference type="InterPro" id="IPR036291">
    <property type="entry name" value="NAD(P)-bd_dom_sf"/>
</dbReference>
<dbReference type="InterPro" id="IPR008927">
    <property type="entry name" value="6-PGluconate_DH-like_C_sf"/>
</dbReference>
<evidence type="ECO:0000256" key="1">
    <source>
        <dbReference type="ARBA" id="ARBA00005525"/>
    </source>
</evidence>
<dbReference type="Gene3D" id="1.10.3730.10">
    <property type="entry name" value="ProC C-terminal domain-like"/>
    <property type="match status" value="1"/>
</dbReference>
<keyword evidence="3" id="KW-0028">Amino-acid biosynthesis</keyword>
<evidence type="ECO:0000313" key="6">
    <source>
        <dbReference type="Proteomes" id="UP001198571"/>
    </source>
</evidence>
<dbReference type="PANTHER" id="PTHR11645:SF0">
    <property type="entry name" value="PYRROLINE-5-CARBOXYLATE REDUCTASE 3"/>
    <property type="match status" value="1"/>
</dbReference>
<comment type="catalytic activity">
    <reaction evidence="3">
        <text>L-proline + NADP(+) = (S)-1-pyrroline-5-carboxylate + NADPH + 2 H(+)</text>
        <dbReference type="Rhea" id="RHEA:14109"/>
        <dbReference type="ChEBI" id="CHEBI:15378"/>
        <dbReference type="ChEBI" id="CHEBI:17388"/>
        <dbReference type="ChEBI" id="CHEBI:57783"/>
        <dbReference type="ChEBI" id="CHEBI:58349"/>
        <dbReference type="ChEBI" id="CHEBI:60039"/>
        <dbReference type="EC" id="1.5.1.2"/>
    </reaction>
</comment>
<proteinExistence type="inferred from homology"/>
<comment type="subcellular location">
    <subcellularLocation>
        <location evidence="3">Cytoplasm</location>
    </subcellularLocation>
</comment>
<dbReference type="HAMAP" id="MF_01925">
    <property type="entry name" value="P5C_reductase"/>
    <property type="match status" value="1"/>
</dbReference>
<evidence type="ECO:0000256" key="2">
    <source>
        <dbReference type="ARBA" id="ARBA00023002"/>
    </source>
</evidence>
<keyword evidence="3" id="KW-0963">Cytoplasm</keyword>
<sequence>MTHNLGILGATGWLGQGLGLGLLRRNLWPEQHLLLLNRSGEAPAYKAWPGVRMAKDLADLQENCDLIVLSLRPEDFPPAGFAPGEQLLISFMAGVTLAQLRALAPRARLVRAMPNGGAVSGTSWTPWLGEGLQPGDADLVRGILSAMGDEVRIESEAQLDLLSALSGSGPAYPALLVGALYTKALAMGLQPAIAWPAVRSILTGAAPALGQGPEAAAEILKAMHSYRGITSAGLQAAEAAGFSQAVAAALEAAVAKAAAMGQEKG</sequence>
<feature type="domain" description="Pyrroline-5-carboxylate reductase dimerisation" evidence="4">
    <location>
        <begin position="156"/>
        <end position="259"/>
    </location>
</feature>
<comment type="pathway">
    <text evidence="3">Amino-acid biosynthesis; L-proline biosynthesis; L-proline from L-glutamate 5-semialdehyde: step 1/1.</text>
</comment>
<keyword evidence="2 3" id="KW-0560">Oxidoreductase</keyword>
<dbReference type="Pfam" id="PF14748">
    <property type="entry name" value="P5CR_dimer"/>
    <property type="match status" value="1"/>
</dbReference>
<dbReference type="InterPro" id="IPR000304">
    <property type="entry name" value="Pyrroline-COOH_reductase"/>
</dbReference>
<dbReference type="EMBL" id="JACDXX010000007">
    <property type="protein sequence ID" value="MCB5410108.1"/>
    <property type="molecule type" value="Genomic_DNA"/>
</dbReference>
<organism evidence="5 6">
    <name type="scientific">Pseudogemmobacter faecipullorum</name>
    <dbReference type="NCBI Taxonomy" id="2755041"/>
    <lineage>
        <taxon>Bacteria</taxon>
        <taxon>Pseudomonadati</taxon>
        <taxon>Pseudomonadota</taxon>
        <taxon>Alphaproteobacteria</taxon>
        <taxon>Rhodobacterales</taxon>
        <taxon>Paracoccaceae</taxon>
        <taxon>Pseudogemmobacter</taxon>
    </lineage>
</organism>
<dbReference type="SUPFAM" id="SSF48179">
    <property type="entry name" value="6-phosphogluconate dehydrogenase C-terminal domain-like"/>
    <property type="match status" value="1"/>
</dbReference>
<dbReference type="Gene3D" id="3.40.50.720">
    <property type="entry name" value="NAD(P)-binding Rossmann-like Domain"/>
    <property type="match status" value="1"/>
</dbReference>
<comment type="similarity">
    <text evidence="1 3">Belongs to the pyrroline-5-carboxylate reductase family.</text>
</comment>
<dbReference type="PIRSF" id="PIRSF000193">
    <property type="entry name" value="Pyrrol-5-carb_rd"/>
    <property type="match status" value="1"/>
</dbReference>
<dbReference type="RefSeq" id="WP_226935016.1">
    <property type="nucleotide sequence ID" value="NZ_JACDXX010000007.1"/>
</dbReference>